<dbReference type="Pfam" id="PF04355">
    <property type="entry name" value="BamE"/>
    <property type="match status" value="1"/>
</dbReference>
<evidence type="ECO:0000259" key="6">
    <source>
        <dbReference type="Pfam" id="PF04355"/>
    </source>
</evidence>
<gene>
    <name evidence="4" type="primary">bamE</name>
    <name evidence="7" type="ORF">EV694_0088</name>
</gene>
<sequence>MRLKSVISIACLAMAVTACSSVDRIVYRIDVPQGNYLQSYEVEQLKAGMNAEQVQYLLGTPVLTDPFSANTWYYVYLEQRGYEKPDQHTLTVNFDHNRIVTSFHLDRPLLDSDQVFENNTIIDAKPAKSAWWKFW</sequence>
<dbReference type="RefSeq" id="WP_132687709.1">
    <property type="nucleotide sequence ID" value="NZ_SMFT01000001.1"/>
</dbReference>
<dbReference type="HAMAP" id="MF_00925">
    <property type="entry name" value="OM_assembly_BamE"/>
    <property type="match status" value="1"/>
</dbReference>
<feature type="signal peptide" evidence="5">
    <location>
        <begin position="1"/>
        <end position="20"/>
    </location>
</feature>
<dbReference type="InterPro" id="IPR037873">
    <property type="entry name" value="BamE-like"/>
</dbReference>
<comment type="subunit">
    <text evidence="4">Part of the Bam complex.</text>
</comment>
<keyword evidence="8" id="KW-1185">Reference proteome</keyword>
<reference evidence="7 8" key="1">
    <citation type="submission" date="2019-03" db="EMBL/GenBank/DDBJ databases">
        <title>Genomic Encyclopedia of Type Strains, Phase IV (KMG-IV): sequencing the most valuable type-strain genomes for metagenomic binning, comparative biology and taxonomic classification.</title>
        <authorList>
            <person name="Goeker M."/>
        </authorList>
    </citation>
    <scope>NUCLEOTIDE SEQUENCE [LARGE SCALE GENOMIC DNA]</scope>
    <source>
        <strain evidence="7 8">DSM 15534</strain>
    </source>
</reference>
<evidence type="ECO:0000313" key="7">
    <source>
        <dbReference type="EMBL" id="TCK01477.1"/>
    </source>
</evidence>
<dbReference type="PROSITE" id="PS51257">
    <property type="entry name" value="PROKAR_LIPOPROTEIN"/>
    <property type="match status" value="1"/>
</dbReference>
<protein>
    <recommendedName>
        <fullName evidence="4">Outer membrane protein assembly factor BamE</fullName>
    </recommendedName>
</protein>
<organism evidence="7 8">
    <name type="scientific">Volucribacter psittacicida</name>
    <dbReference type="NCBI Taxonomy" id="203482"/>
    <lineage>
        <taxon>Bacteria</taxon>
        <taxon>Pseudomonadati</taxon>
        <taxon>Pseudomonadota</taxon>
        <taxon>Gammaproteobacteria</taxon>
        <taxon>Pasteurellales</taxon>
        <taxon>Pasteurellaceae</taxon>
        <taxon>Volucribacter</taxon>
    </lineage>
</organism>
<dbReference type="NCBIfam" id="NF008585">
    <property type="entry name" value="PRK11548.1"/>
    <property type="match status" value="1"/>
</dbReference>
<comment type="subcellular location">
    <subcellularLocation>
        <location evidence="4">Cell outer membrane</location>
        <topology evidence="4">Lipid-anchor</topology>
    </subcellularLocation>
</comment>
<dbReference type="InterPro" id="IPR026592">
    <property type="entry name" value="BamE"/>
</dbReference>
<evidence type="ECO:0000256" key="2">
    <source>
        <dbReference type="ARBA" id="ARBA00023136"/>
    </source>
</evidence>
<dbReference type="GO" id="GO:0051205">
    <property type="term" value="P:protein insertion into membrane"/>
    <property type="evidence" value="ECO:0007669"/>
    <property type="project" value="UniProtKB-UniRule"/>
</dbReference>
<dbReference type="EMBL" id="SMFT01000001">
    <property type="protein sequence ID" value="TCK01477.1"/>
    <property type="molecule type" value="Genomic_DNA"/>
</dbReference>
<dbReference type="Proteomes" id="UP000294702">
    <property type="component" value="Unassembled WGS sequence"/>
</dbReference>
<comment type="similarity">
    <text evidence="4">Belongs to the BamE family.</text>
</comment>
<keyword evidence="4" id="KW-0449">Lipoprotein</keyword>
<dbReference type="AlphaFoldDB" id="A0A4R1G0D0"/>
<dbReference type="InterPro" id="IPR007450">
    <property type="entry name" value="BamE_dom"/>
</dbReference>
<evidence type="ECO:0000256" key="4">
    <source>
        <dbReference type="HAMAP-Rule" id="MF_00925"/>
    </source>
</evidence>
<keyword evidence="3 4" id="KW-0998">Cell outer membrane</keyword>
<keyword evidence="4" id="KW-0564">Palmitate</keyword>
<dbReference type="Gene3D" id="3.30.1450.10">
    <property type="match status" value="1"/>
</dbReference>
<evidence type="ECO:0000256" key="1">
    <source>
        <dbReference type="ARBA" id="ARBA00022729"/>
    </source>
</evidence>
<evidence type="ECO:0000256" key="3">
    <source>
        <dbReference type="ARBA" id="ARBA00023237"/>
    </source>
</evidence>
<keyword evidence="2 4" id="KW-0472">Membrane</keyword>
<dbReference type="PANTHER" id="PTHR37482">
    <property type="entry name" value="OUTER MEMBRANE PROTEIN ASSEMBLY FACTOR BAME"/>
    <property type="match status" value="1"/>
</dbReference>
<comment type="function">
    <text evidence="4">Part of the outer membrane protein assembly complex, which is involved in assembly and insertion of beta-barrel proteins into the outer membrane.</text>
</comment>
<feature type="domain" description="Outer membrane protein assembly factor BamE" evidence="6">
    <location>
        <begin position="34"/>
        <end position="102"/>
    </location>
</feature>
<name>A0A4R1G0D0_9PAST</name>
<dbReference type="GO" id="GO:0030674">
    <property type="term" value="F:protein-macromolecule adaptor activity"/>
    <property type="evidence" value="ECO:0007669"/>
    <property type="project" value="TreeGrafter"/>
</dbReference>
<dbReference type="GO" id="GO:0043165">
    <property type="term" value="P:Gram-negative-bacterium-type cell outer membrane assembly"/>
    <property type="evidence" value="ECO:0007669"/>
    <property type="project" value="UniProtKB-UniRule"/>
</dbReference>
<dbReference type="OrthoDB" id="9808250at2"/>
<dbReference type="GO" id="GO:1990063">
    <property type="term" value="C:Bam protein complex"/>
    <property type="evidence" value="ECO:0007669"/>
    <property type="project" value="TreeGrafter"/>
</dbReference>
<keyword evidence="1 4" id="KW-0732">Signal</keyword>
<evidence type="ECO:0000313" key="8">
    <source>
        <dbReference type="Proteomes" id="UP000294702"/>
    </source>
</evidence>
<accession>A0A4R1G0D0</accession>
<comment type="caution">
    <text evidence="7">The sequence shown here is derived from an EMBL/GenBank/DDBJ whole genome shotgun (WGS) entry which is preliminary data.</text>
</comment>
<dbReference type="PANTHER" id="PTHR37482:SF1">
    <property type="entry name" value="OUTER MEMBRANE PROTEIN ASSEMBLY FACTOR BAME"/>
    <property type="match status" value="1"/>
</dbReference>
<feature type="chain" id="PRO_5021052884" description="Outer membrane protein assembly factor BamE" evidence="5">
    <location>
        <begin position="21"/>
        <end position="135"/>
    </location>
</feature>
<evidence type="ECO:0000256" key="5">
    <source>
        <dbReference type="SAM" id="SignalP"/>
    </source>
</evidence>
<proteinExistence type="inferred from homology"/>